<evidence type="ECO:0000256" key="2">
    <source>
        <dbReference type="SAM" id="SignalP"/>
    </source>
</evidence>
<feature type="signal peptide" evidence="2">
    <location>
        <begin position="1"/>
        <end position="28"/>
    </location>
</feature>
<proteinExistence type="predicted"/>
<protein>
    <recommendedName>
        <fullName evidence="3">DUF6801 domain-containing protein</fullName>
    </recommendedName>
</protein>
<feature type="region of interest" description="Disordered" evidence="1">
    <location>
        <begin position="190"/>
        <end position="223"/>
    </location>
</feature>
<dbReference type="OrthoDB" id="3821392at2"/>
<gene>
    <name evidence="4" type="ORF">SAMN05421504_10342</name>
</gene>
<feature type="domain" description="DUF6801" evidence="3">
    <location>
        <begin position="43"/>
        <end position="187"/>
    </location>
</feature>
<keyword evidence="2" id="KW-0732">Signal</keyword>
<dbReference type="Proteomes" id="UP000199515">
    <property type="component" value="Unassembled WGS sequence"/>
</dbReference>
<accession>A0A1H3CJP2</accession>
<evidence type="ECO:0000256" key="1">
    <source>
        <dbReference type="SAM" id="MobiDB-lite"/>
    </source>
</evidence>
<feature type="chain" id="PRO_5011456325" description="DUF6801 domain-containing protein" evidence="2">
    <location>
        <begin position="29"/>
        <end position="430"/>
    </location>
</feature>
<dbReference type="EMBL" id="FNON01000003">
    <property type="protein sequence ID" value="SDX53814.1"/>
    <property type="molecule type" value="Genomic_DNA"/>
</dbReference>
<keyword evidence="5" id="KW-1185">Reference proteome</keyword>
<evidence type="ECO:0000313" key="5">
    <source>
        <dbReference type="Proteomes" id="UP000199515"/>
    </source>
</evidence>
<reference evidence="4 5" key="1">
    <citation type="submission" date="2016-10" db="EMBL/GenBank/DDBJ databases">
        <authorList>
            <person name="de Groot N.N."/>
        </authorList>
    </citation>
    <scope>NUCLEOTIDE SEQUENCE [LARGE SCALE GENOMIC DNA]</scope>
    <source>
        <strain evidence="4 5">CPCC 202699</strain>
    </source>
</reference>
<dbReference type="InterPro" id="IPR046542">
    <property type="entry name" value="DUF6801"/>
</dbReference>
<organism evidence="4 5">
    <name type="scientific">Amycolatopsis xylanica</name>
    <dbReference type="NCBI Taxonomy" id="589385"/>
    <lineage>
        <taxon>Bacteria</taxon>
        <taxon>Bacillati</taxon>
        <taxon>Actinomycetota</taxon>
        <taxon>Actinomycetes</taxon>
        <taxon>Pseudonocardiales</taxon>
        <taxon>Pseudonocardiaceae</taxon>
        <taxon>Amycolatopsis</taxon>
    </lineage>
</organism>
<evidence type="ECO:0000259" key="3">
    <source>
        <dbReference type="Pfam" id="PF20611"/>
    </source>
</evidence>
<evidence type="ECO:0000313" key="4">
    <source>
        <dbReference type="EMBL" id="SDX53814.1"/>
    </source>
</evidence>
<dbReference type="AlphaFoldDB" id="A0A1H3CJP2"/>
<dbReference type="RefSeq" id="WP_091289175.1">
    <property type="nucleotide sequence ID" value="NZ_FNON01000003.1"/>
</dbReference>
<dbReference type="Pfam" id="PF20611">
    <property type="entry name" value="DUF6801"/>
    <property type="match status" value="1"/>
</dbReference>
<sequence>MPHPIRTKVFVVLATACLIGAVSSTGSASEPAPQTITKSLKHTCLFGEVPRPVAFEVTATLPTAVPKGQPVPIENFSLKFALPKEALPPETTSVEGGVSLDLTGKRKAIHSKETKLPVVLDIAATPVTSEELTLTATGKPGALAMTTSGRLIISFGAPELALNTKDAKDTKARVKCTLDADQDAALGSVAVIPPKSEEDTPATTPDGDEETQAPKAKADEPDPNVIVVPLDPLTVNGTSTIVKLGAKAPIGPSVVIAGHVLLDAVDPTAPLISEGEAVLPPVQVAFLGFGFMPVNATAEFLPVDYQINNLVPVKAVVTAEPDGLTYGRSHIEVYARLSNVKVNGAPLDVGTKCMSSTPISIDLYGPYDAFSGGVLKTDPNSPDPALRGFTIPSFAGCGAAEPLSPLFTGMSSGPMNQAEVTVALLFPKPE</sequence>
<name>A0A1H3CJP2_9PSEU</name>
<dbReference type="STRING" id="589385.SAMN05421504_10342"/>